<dbReference type="Proteomes" id="UP000777438">
    <property type="component" value="Unassembled WGS sequence"/>
</dbReference>
<evidence type="ECO:0000313" key="4">
    <source>
        <dbReference type="EMBL" id="KAH6889213.1"/>
    </source>
</evidence>
<feature type="compositionally biased region" description="Polar residues" evidence="2">
    <location>
        <begin position="125"/>
        <end position="146"/>
    </location>
</feature>
<dbReference type="PROSITE" id="PS00463">
    <property type="entry name" value="ZN2_CY6_FUNGAL_1"/>
    <property type="match status" value="1"/>
</dbReference>
<dbReference type="PANTHER" id="PTHR37534">
    <property type="entry name" value="TRANSCRIPTIONAL ACTIVATOR PROTEIN UGA3"/>
    <property type="match status" value="1"/>
</dbReference>
<feature type="region of interest" description="Disordered" evidence="2">
    <location>
        <begin position="1"/>
        <end position="24"/>
    </location>
</feature>
<dbReference type="PROSITE" id="PS50048">
    <property type="entry name" value="ZN2_CY6_FUNGAL_2"/>
    <property type="match status" value="1"/>
</dbReference>
<dbReference type="GO" id="GO:0008270">
    <property type="term" value="F:zinc ion binding"/>
    <property type="evidence" value="ECO:0007669"/>
    <property type="project" value="InterPro"/>
</dbReference>
<dbReference type="InterPro" id="IPR001138">
    <property type="entry name" value="Zn2Cys6_DnaBD"/>
</dbReference>
<dbReference type="EMBL" id="JAGPYM010000011">
    <property type="protein sequence ID" value="KAH6889213.1"/>
    <property type="molecule type" value="Genomic_DNA"/>
</dbReference>
<dbReference type="GO" id="GO:0000976">
    <property type="term" value="F:transcription cis-regulatory region binding"/>
    <property type="evidence" value="ECO:0007669"/>
    <property type="project" value="TreeGrafter"/>
</dbReference>
<reference evidence="4 5" key="1">
    <citation type="journal article" date="2021" name="Nat. Commun.">
        <title>Genetic determinants of endophytism in the Arabidopsis root mycobiome.</title>
        <authorList>
            <person name="Mesny F."/>
            <person name="Miyauchi S."/>
            <person name="Thiergart T."/>
            <person name="Pickel B."/>
            <person name="Atanasova L."/>
            <person name="Karlsson M."/>
            <person name="Huettel B."/>
            <person name="Barry K.W."/>
            <person name="Haridas S."/>
            <person name="Chen C."/>
            <person name="Bauer D."/>
            <person name="Andreopoulos W."/>
            <person name="Pangilinan J."/>
            <person name="LaButti K."/>
            <person name="Riley R."/>
            <person name="Lipzen A."/>
            <person name="Clum A."/>
            <person name="Drula E."/>
            <person name="Henrissat B."/>
            <person name="Kohler A."/>
            <person name="Grigoriev I.V."/>
            <person name="Martin F.M."/>
            <person name="Hacquard S."/>
        </authorList>
    </citation>
    <scope>NUCLEOTIDE SEQUENCE [LARGE SCALE GENOMIC DNA]</scope>
    <source>
        <strain evidence="4 5">MPI-CAGE-CH-0241</strain>
    </source>
</reference>
<dbReference type="OrthoDB" id="4078573at2759"/>
<sequence>MALQTRTTSNAARKQTAVPKPSQTKAKRVRTGCLTCRERHLKCDEAVPDCMNCRKRGRECKRGIRLNFLDTNVYRPACVPPLEGWAVQFLDESRDVASEYLGGLGRYAPYDLKPSAKRKLETSRSVETTPKTGRQAIENSPSSQKDTAPARHSDFSPTNPCVVGQGDAIIGDQCCHPRTLSELSIIAVPSSSRQSNCSDTPFGAGFLQGLPLDKDGSPRRHSDGSSPLSTRTPTTLVPFADPVKFPVSFLPHGNVGPSSTDHAALPERDRLNTPEEIRYMQVFVEDVGIWLDSFNSERQFSHLIPHYALRSTMVLNAFLACGAKHMSFASPAESDKALFYHNTATSQLLRSLQNPDRNMADCATTAVILNVYEFMSEKPAHRMRHIGGARALILECGWDAGSTGTGAACFWQNITMELLICLSTHWQTTWDPEDWGLDLDFFREGGEETEYAADEVFVHRILYIVAKVVNFRAEVLHAAVTPTSEEQSCLGEQLRKWQELQRLCHRWNVGCPRTMHSYGYMKSTSSTNESTFPCIWLIRRTAILGRLFYHTAQCILAKHHPVEQVRCADGMRSLRLHHAHQICGIVTHTKDAGIAPVAIRCLATAASVLREYREQSEVLDMLERIKSQSGWHTDGAELELKRAWGWERSRILVSAHSSHFSPHMAAAARPFASSIPPLLTMTRALTPPVLSMAPVNPLSFADFSLPNHPYQNWYEPPNRTSAELKNE</sequence>
<feature type="region of interest" description="Disordered" evidence="2">
    <location>
        <begin position="117"/>
        <end position="159"/>
    </location>
</feature>
<dbReference type="CDD" id="cd12148">
    <property type="entry name" value="fungal_TF_MHR"/>
    <property type="match status" value="1"/>
</dbReference>
<feature type="compositionally biased region" description="Polar residues" evidence="2">
    <location>
        <begin position="1"/>
        <end position="13"/>
    </location>
</feature>
<proteinExistence type="predicted"/>
<keyword evidence="1" id="KW-0539">Nucleus</keyword>
<feature type="region of interest" description="Disordered" evidence="2">
    <location>
        <begin position="208"/>
        <end position="233"/>
    </location>
</feature>
<feature type="domain" description="Zn(2)-C6 fungal-type" evidence="3">
    <location>
        <begin position="32"/>
        <end position="62"/>
    </location>
</feature>
<name>A0A9P8W2W7_9HYPO</name>
<evidence type="ECO:0000256" key="2">
    <source>
        <dbReference type="SAM" id="MobiDB-lite"/>
    </source>
</evidence>
<keyword evidence="5" id="KW-1185">Reference proteome</keyword>
<accession>A0A9P8W2W7</accession>
<organism evidence="4 5">
    <name type="scientific">Thelonectria olida</name>
    <dbReference type="NCBI Taxonomy" id="1576542"/>
    <lineage>
        <taxon>Eukaryota</taxon>
        <taxon>Fungi</taxon>
        <taxon>Dikarya</taxon>
        <taxon>Ascomycota</taxon>
        <taxon>Pezizomycotina</taxon>
        <taxon>Sordariomycetes</taxon>
        <taxon>Hypocreomycetidae</taxon>
        <taxon>Hypocreales</taxon>
        <taxon>Nectriaceae</taxon>
        <taxon>Thelonectria</taxon>
    </lineage>
</organism>
<evidence type="ECO:0000259" key="3">
    <source>
        <dbReference type="PROSITE" id="PS50048"/>
    </source>
</evidence>
<dbReference type="CDD" id="cd00067">
    <property type="entry name" value="GAL4"/>
    <property type="match status" value="1"/>
</dbReference>
<dbReference type="GO" id="GO:0000981">
    <property type="term" value="F:DNA-binding transcription factor activity, RNA polymerase II-specific"/>
    <property type="evidence" value="ECO:0007669"/>
    <property type="project" value="InterPro"/>
</dbReference>
<gene>
    <name evidence="4" type="ORF">B0T10DRAFT_404517</name>
</gene>
<dbReference type="Gene3D" id="4.10.240.10">
    <property type="entry name" value="Zn(2)-C6 fungal-type DNA-binding domain"/>
    <property type="match status" value="1"/>
</dbReference>
<dbReference type="SMART" id="SM00066">
    <property type="entry name" value="GAL4"/>
    <property type="match status" value="1"/>
</dbReference>
<dbReference type="SUPFAM" id="SSF57701">
    <property type="entry name" value="Zn2/Cys6 DNA-binding domain"/>
    <property type="match status" value="1"/>
</dbReference>
<dbReference type="PANTHER" id="PTHR37534:SF40">
    <property type="entry name" value="ZN(2)-C6 FUNGAL-TYPE DOMAIN-CONTAINING PROTEIN"/>
    <property type="match status" value="1"/>
</dbReference>
<dbReference type="AlphaFoldDB" id="A0A9P8W2W7"/>
<dbReference type="GO" id="GO:0045944">
    <property type="term" value="P:positive regulation of transcription by RNA polymerase II"/>
    <property type="evidence" value="ECO:0007669"/>
    <property type="project" value="TreeGrafter"/>
</dbReference>
<dbReference type="InterPro" id="IPR036864">
    <property type="entry name" value="Zn2-C6_fun-type_DNA-bd_sf"/>
</dbReference>
<comment type="caution">
    <text evidence="4">The sequence shown here is derived from an EMBL/GenBank/DDBJ whole genome shotgun (WGS) entry which is preliminary data.</text>
</comment>
<evidence type="ECO:0000313" key="5">
    <source>
        <dbReference type="Proteomes" id="UP000777438"/>
    </source>
</evidence>
<protein>
    <submittedName>
        <fullName evidence="4">C6 zinc finger domain-containing protein</fullName>
    </submittedName>
</protein>
<dbReference type="Pfam" id="PF00172">
    <property type="entry name" value="Zn_clus"/>
    <property type="match status" value="1"/>
</dbReference>
<dbReference type="GO" id="GO:0005634">
    <property type="term" value="C:nucleus"/>
    <property type="evidence" value="ECO:0007669"/>
    <property type="project" value="TreeGrafter"/>
</dbReference>
<feature type="compositionally biased region" description="Basic and acidic residues" evidence="2">
    <location>
        <begin position="212"/>
        <end position="223"/>
    </location>
</feature>
<evidence type="ECO:0000256" key="1">
    <source>
        <dbReference type="ARBA" id="ARBA00023242"/>
    </source>
</evidence>